<evidence type="ECO:0000313" key="1">
    <source>
        <dbReference type="EMBL" id="CAD5318824.1"/>
    </source>
</evidence>
<accession>A0A7G2EBI3</accession>
<gene>
    <name evidence="1" type="ORF">AT9943_LOCUS7036</name>
</gene>
<dbReference type="AlphaFoldDB" id="A0A7G2EBI3"/>
<proteinExistence type="predicted"/>
<organism evidence="1 2">
    <name type="scientific">Arabidopsis thaliana</name>
    <name type="common">Mouse-ear cress</name>
    <dbReference type="NCBI Taxonomy" id="3702"/>
    <lineage>
        <taxon>Eukaryota</taxon>
        <taxon>Viridiplantae</taxon>
        <taxon>Streptophyta</taxon>
        <taxon>Embryophyta</taxon>
        <taxon>Tracheophyta</taxon>
        <taxon>Spermatophyta</taxon>
        <taxon>Magnoliopsida</taxon>
        <taxon>eudicotyledons</taxon>
        <taxon>Gunneridae</taxon>
        <taxon>Pentapetalae</taxon>
        <taxon>rosids</taxon>
        <taxon>malvids</taxon>
        <taxon>Brassicales</taxon>
        <taxon>Brassicaceae</taxon>
        <taxon>Camelineae</taxon>
        <taxon>Arabidopsis</taxon>
    </lineage>
</organism>
<evidence type="ECO:0000313" key="2">
    <source>
        <dbReference type="Proteomes" id="UP000516314"/>
    </source>
</evidence>
<sequence length="94" mass="10309">MLQDHTLGLKLLLRGRQGIENAKRITRRAPVDTLSTVAASLCLPGKKARWSLFFVQLVIATGASIEKRSMVCLLSISIALAIHRDHSEAATCLR</sequence>
<name>A0A7G2EBI3_ARATH</name>
<protein>
    <submittedName>
        <fullName evidence="1">(thale cress) hypothetical protein</fullName>
    </submittedName>
</protein>
<dbReference type="Proteomes" id="UP000516314">
    <property type="component" value="Chromosome 2"/>
</dbReference>
<dbReference type="EMBL" id="LR881467">
    <property type="protein sequence ID" value="CAD5318824.1"/>
    <property type="molecule type" value="Genomic_DNA"/>
</dbReference>
<reference evidence="1 2" key="1">
    <citation type="submission" date="2020-09" db="EMBL/GenBank/DDBJ databases">
        <authorList>
            <person name="Ashkenazy H."/>
        </authorList>
    </citation>
    <scope>NUCLEOTIDE SEQUENCE [LARGE SCALE GENOMIC DNA]</scope>
    <source>
        <strain evidence="2">cv. Cdm-0</strain>
    </source>
</reference>